<organism evidence="2 3">
    <name type="scientific">Candidatus Bacteroides intestinipullorum</name>
    <dbReference type="NCBI Taxonomy" id="2838471"/>
    <lineage>
        <taxon>Bacteria</taxon>
        <taxon>Pseudomonadati</taxon>
        <taxon>Bacteroidota</taxon>
        <taxon>Bacteroidia</taxon>
        <taxon>Bacteroidales</taxon>
        <taxon>Bacteroidaceae</taxon>
        <taxon>Bacteroides</taxon>
    </lineage>
</organism>
<gene>
    <name evidence="2" type="ORF">H9791_02175</name>
</gene>
<dbReference type="EMBL" id="JAHLFO010000021">
    <property type="protein sequence ID" value="MBU3813301.1"/>
    <property type="molecule type" value="Genomic_DNA"/>
</dbReference>
<protein>
    <recommendedName>
        <fullName evidence="4">Conjugal transfer protein TraI</fullName>
    </recommendedName>
</protein>
<proteinExistence type="predicted"/>
<evidence type="ECO:0000256" key="1">
    <source>
        <dbReference type="SAM" id="SignalP"/>
    </source>
</evidence>
<reference evidence="2" key="1">
    <citation type="journal article" date="2021" name="PeerJ">
        <title>Extensive microbial diversity within the chicken gut microbiome revealed by metagenomics and culture.</title>
        <authorList>
            <person name="Gilroy R."/>
            <person name="Ravi A."/>
            <person name="Getino M."/>
            <person name="Pursley I."/>
            <person name="Horton D.L."/>
            <person name="Alikhan N.F."/>
            <person name="Baker D."/>
            <person name="Gharbi K."/>
            <person name="Hall N."/>
            <person name="Watson M."/>
            <person name="Adriaenssens E.M."/>
            <person name="Foster-Nyarko E."/>
            <person name="Jarju S."/>
            <person name="Secka A."/>
            <person name="Antonio M."/>
            <person name="Oren A."/>
            <person name="Chaudhuri R.R."/>
            <person name="La Ragione R."/>
            <person name="Hildebrand F."/>
            <person name="Pallen M.J."/>
        </authorList>
    </citation>
    <scope>NUCLEOTIDE SEQUENCE</scope>
    <source>
        <strain evidence="2">B3-3758</strain>
    </source>
</reference>
<sequence>MGGIKKHIVIMGLLLVCSLQLKAQIDPTLAGMVYLYTEKAEDQLKAQERAMLMQTTGHIWTREEVEGTTDIQRKFNDYLDSFRDIISYAAQIYGFYHEVGKLAENMGSLNDQLRSHAGNAIAVALTPNRNRIYQELILGSVEIVNDIRQVCLSDTKMTEKQRIELVFGIRPKLKAMNKKLRHLTLAVKYTSLADVWATIDEGARPQKADKAEIARAAMRRWKRNGDL</sequence>
<keyword evidence="1" id="KW-0732">Signal</keyword>
<dbReference type="AlphaFoldDB" id="A0A9E2NPN0"/>
<feature type="signal peptide" evidence="1">
    <location>
        <begin position="1"/>
        <end position="23"/>
    </location>
</feature>
<accession>A0A9E2NPN0</accession>
<evidence type="ECO:0000313" key="2">
    <source>
        <dbReference type="EMBL" id="MBU3813301.1"/>
    </source>
</evidence>
<feature type="chain" id="PRO_5038790391" description="Conjugal transfer protein TraI" evidence="1">
    <location>
        <begin position="24"/>
        <end position="227"/>
    </location>
</feature>
<reference evidence="2" key="2">
    <citation type="submission" date="2021-04" db="EMBL/GenBank/DDBJ databases">
        <authorList>
            <person name="Gilroy R."/>
        </authorList>
    </citation>
    <scope>NUCLEOTIDE SEQUENCE</scope>
    <source>
        <strain evidence="2">B3-3758</strain>
    </source>
</reference>
<evidence type="ECO:0000313" key="3">
    <source>
        <dbReference type="Proteomes" id="UP000824236"/>
    </source>
</evidence>
<comment type="caution">
    <text evidence="2">The sequence shown here is derived from an EMBL/GenBank/DDBJ whole genome shotgun (WGS) entry which is preliminary data.</text>
</comment>
<name>A0A9E2NPN0_9BACE</name>
<dbReference type="Proteomes" id="UP000824236">
    <property type="component" value="Unassembled WGS sequence"/>
</dbReference>
<evidence type="ECO:0008006" key="4">
    <source>
        <dbReference type="Google" id="ProtNLM"/>
    </source>
</evidence>